<dbReference type="PANTHER" id="PTHR30524:SF0">
    <property type="entry name" value="ALTRONATE OXIDOREDUCTASE-RELATED"/>
    <property type="match status" value="1"/>
</dbReference>
<dbReference type="NCBIfam" id="NF002969">
    <property type="entry name" value="PRK03643.1"/>
    <property type="match status" value="1"/>
</dbReference>
<feature type="domain" description="Mannitol dehydrogenase N-terminal" evidence="3">
    <location>
        <begin position="19"/>
        <end position="260"/>
    </location>
</feature>
<dbReference type="EMBL" id="LR134384">
    <property type="protein sequence ID" value="VEH15662.1"/>
    <property type="molecule type" value="Genomic_DNA"/>
</dbReference>
<evidence type="ECO:0000259" key="4">
    <source>
        <dbReference type="Pfam" id="PF08125"/>
    </source>
</evidence>
<accession>A0A3S4UM76</accession>
<keyword evidence="1 5" id="KW-0560">Oxidoreductase</keyword>
<keyword evidence="2" id="KW-0520">NAD</keyword>
<evidence type="ECO:0000313" key="5">
    <source>
        <dbReference type="EMBL" id="VEH15662.1"/>
    </source>
</evidence>
<evidence type="ECO:0000259" key="3">
    <source>
        <dbReference type="Pfam" id="PF01232"/>
    </source>
</evidence>
<dbReference type="Gene3D" id="1.10.1040.10">
    <property type="entry name" value="N-(1-d-carboxylethyl)-l-norvaline Dehydrogenase, domain 2"/>
    <property type="match status" value="1"/>
</dbReference>
<dbReference type="GO" id="GO:0009026">
    <property type="term" value="F:tagaturonate reductase activity"/>
    <property type="evidence" value="ECO:0007669"/>
    <property type="project" value="UniProtKB-EC"/>
</dbReference>
<reference evidence="5 6" key="1">
    <citation type="submission" date="2018-12" db="EMBL/GenBank/DDBJ databases">
        <authorList>
            <consortium name="Pathogen Informatics"/>
        </authorList>
    </citation>
    <scope>NUCLEOTIDE SEQUENCE [LARGE SCALE GENOMIC DNA]</scope>
    <source>
        <strain evidence="5 6">NCTC13071</strain>
    </source>
</reference>
<dbReference type="AlphaFoldDB" id="A0A3S4UM76"/>
<dbReference type="InterPro" id="IPR036291">
    <property type="entry name" value="NAD(P)-bd_dom_sf"/>
</dbReference>
<dbReference type="GO" id="GO:0005829">
    <property type="term" value="C:cytosol"/>
    <property type="evidence" value="ECO:0007669"/>
    <property type="project" value="TreeGrafter"/>
</dbReference>
<dbReference type="Pfam" id="PF01232">
    <property type="entry name" value="Mannitol_dh"/>
    <property type="match status" value="1"/>
</dbReference>
<dbReference type="EC" id="1.1.1.58" evidence="5"/>
<dbReference type="PANTHER" id="PTHR30524">
    <property type="entry name" value="MANNITOL-1-PHOSPHATE 5-DEHYDROGENASE"/>
    <property type="match status" value="1"/>
</dbReference>
<dbReference type="GeneID" id="85012477"/>
<evidence type="ECO:0000256" key="1">
    <source>
        <dbReference type="ARBA" id="ARBA00023002"/>
    </source>
</evidence>
<evidence type="ECO:0000313" key="6">
    <source>
        <dbReference type="Proteomes" id="UP000274578"/>
    </source>
</evidence>
<dbReference type="SUPFAM" id="SSF51735">
    <property type="entry name" value="NAD(P)-binding Rossmann-fold domains"/>
    <property type="match status" value="1"/>
</dbReference>
<sequence>MNELKSLNKRTAPKSTMPERIIQFGEGNFLRAFVDWIVFNMNQKTDFNASVVVVQPIEHGMIDWLNGQDCLYHLNLQGKENGQSVNTLTRIDAISRALNPYTQHQAFMALAEQPEMRFIISNTTEAGIAFDETCKFADKPASSYPGKLVQLLFHRYQYFHGAPNKGMIIMPCELIFLNGHRLKECIYQYIELWKDDLGSDYKGFKDWFTDNCFVCATLVDRIVPGFPRENISEIQQQICYKDNLVVKAETFHLWVIEKAENMTVEQLQEEFPAHKAGLHVLITDNEKPYHARKVTLLNGPHTVLSPVAYLSGVDIVRDACEHPVIGKYIHKVQFEELMQTLDLPQDELQQFASDVLERFENPFVDHQVTSIMLNSFPKYETRDLPGLKIYLERKGTLPQGLVFGLAAIITYYKGGNREDGTAIVPNDDPKIMDKLTELWNTADTRKVAEGVLALKEVWHENLNKTVPGLTEMLKKHLDLIQAKGMLEAVKEII</sequence>
<dbReference type="InterPro" id="IPR013328">
    <property type="entry name" value="6PGD_dom2"/>
</dbReference>
<dbReference type="InterPro" id="IPR008927">
    <property type="entry name" value="6-PGluconate_DH-like_C_sf"/>
</dbReference>
<organism evidence="5 6">
    <name type="scientific">Segatella oris</name>
    <dbReference type="NCBI Taxonomy" id="28135"/>
    <lineage>
        <taxon>Bacteria</taxon>
        <taxon>Pseudomonadati</taxon>
        <taxon>Bacteroidota</taxon>
        <taxon>Bacteroidia</taxon>
        <taxon>Bacteroidales</taxon>
        <taxon>Prevotellaceae</taxon>
        <taxon>Segatella</taxon>
    </lineage>
</organism>
<dbReference type="InterPro" id="IPR013131">
    <property type="entry name" value="Mannitol_DH_N"/>
</dbReference>
<dbReference type="Pfam" id="PF08125">
    <property type="entry name" value="Mannitol_dh_C"/>
    <property type="match status" value="1"/>
</dbReference>
<dbReference type="KEGG" id="poc:NCTC13071_01672"/>
<dbReference type="GO" id="GO:0019592">
    <property type="term" value="P:mannitol catabolic process"/>
    <property type="evidence" value="ECO:0007669"/>
    <property type="project" value="TreeGrafter"/>
</dbReference>
<proteinExistence type="predicted"/>
<gene>
    <name evidence="5" type="primary">uxaB</name>
    <name evidence="5" type="ORF">NCTC13071_01672</name>
</gene>
<dbReference type="RefSeq" id="WP_018920406.1">
    <property type="nucleotide sequence ID" value="NZ_LR134384.1"/>
</dbReference>
<dbReference type="Proteomes" id="UP000274578">
    <property type="component" value="Chromosome 1"/>
</dbReference>
<feature type="domain" description="Mannitol dehydrogenase C-terminal" evidence="4">
    <location>
        <begin position="287"/>
        <end position="478"/>
    </location>
</feature>
<name>A0A3S4UM76_9BACT</name>
<dbReference type="GO" id="GO:0008926">
    <property type="term" value="F:mannitol-1-phosphate 5-dehydrogenase activity"/>
    <property type="evidence" value="ECO:0007669"/>
    <property type="project" value="TreeGrafter"/>
</dbReference>
<dbReference type="InterPro" id="IPR013118">
    <property type="entry name" value="Mannitol_DH_C"/>
</dbReference>
<evidence type="ECO:0000256" key="2">
    <source>
        <dbReference type="ARBA" id="ARBA00023027"/>
    </source>
</evidence>
<protein>
    <submittedName>
        <fullName evidence="5">Altronate oxidoreductase</fullName>
        <ecNumber evidence="5">1.1.1.58</ecNumber>
    </submittedName>
</protein>
<dbReference type="SUPFAM" id="SSF48179">
    <property type="entry name" value="6-phosphogluconate dehydrogenase C-terminal domain-like"/>
    <property type="match status" value="1"/>
</dbReference>
<dbReference type="Gene3D" id="3.40.50.720">
    <property type="entry name" value="NAD(P)-binding Rossmann-like Domain"/>
    <property type="match status" value="1"/>
</dbReference>